<proteinExistence type="predicted"/>
<evidence type="ECO:0000313" key="2">
    <source>
        <dbReference type="Proteomes" id="UP001165960"/>
    </source>
</evidence>
<sequence>MLVHADVDPSWLDPPLAGSGYSRAQYKLGPYQLQPHYVNPMGAPPVTHIHASQYMLGYTTLSRHLGNPLVVGVPVGTSLIDFRREDFMNSIAEHLFNQQIHGNTGQYPLWPQSLLETGAGGRVAATLASCIPATSPSLSNEVVGLFGAVPDPQVRHGQSWYEKVGTKNLGWALKGAETDKLKQKSVSTGCASVIMVR</sequence>
<comment type="caution">
    <text evidence="1">The sequence shown here is derived from an EMBL/GenBank/DDBJ whole genome shotgun (WGS) entry which is preliminary data.</text>
</comment>
<dbReference type="Proteomes" id="UP001165960">
    <property type="component" value="Unassembled WGS sequence"/>
</dbReference>
<accession>A0ACC2TMV5</accession>
<name>A0ACC2TMV5_9FUNG</name>
<dbReference type="EMBL" id="QTSX02002365">
    <property type="protein sequence ID" value="KAJ9075825.1"/>
    <property type="molecule type" value="Genomic_DNA"/>
</dbReference>
<gene>
    <name evidence="1" type="ORF">DSO57_1032006</name>
</gene>
<evidence type="ECO:0000313" key="1">
    <source>
        <dbReference type="EMBL" id="KAJ9075825.1"/>
    </source>
</evidence>
<protein>
    <submittedName>
        <fullName evidence="1">Uncharacterized protein</fullName>
    </submittedName>
</protein>
<reference evidence="1" key="1">
    <citation type="submission" date="2022-04" db="EMBL/GenBank/DDBJ databases">
        <title>Genome of the entomopathogenic fungus Entomophthora muscae.</title>
        <authorList>
            <person name="Elya C."/>
            <person name="Lovett B.R."/>
            <person name="Lee E."/>
            <person name="Macias A.M."/>
            <person name="Hajek A.E."/>
            <person name="De Bivort B.L."/>
            <person name="Kasson M.T."/>
            <person name="De Fine Licht H.H."/>
            <person name="Stajich J.E."/>
        </authorList>
    </citation>
    <scope>NUCLEOTIDE SEQUENCE</scope>
    <source>
        <strain evidence="1">Berkeley</strain>
    </source>
</reference>
<organism evidence="1 2">
    <name type="scientific">Entomophthora muscae</name>
    <dbReference type="NCBI Taxonomy" id="34485"/>
    <lineage>
        <taxon>Eukaryota</taxon>
        <taxon>Fungi</taxon>
        <taxon>Fungi incertae sedis</taxon>
        <taxon>Zoopagomycota</taxon>
        <taxon>Entomophthoromycotina</taxon>
        <taxon>Entomophthoromycetes</taxon>
        <taxon>Entomophthorales</taxon>
        <taxon>Entomophthoraceae</taxon>
        <taxon>Entomophthora</taxon>
    </lineage>
</organism>
<keyword evidence="2" id="KW-1185">Reference proteome</keyword>